<dbReference type="EMBL" id="QRBB01000001">
    <property type="protein sequence ID" value="RDS76728.1"/>
    <property type="molecule type" value="Genomic_DNA"/>
</dbReference>
<organism evidence="1 2">
    <name type="scientific">Alteriqipengyuania lutimaris</name>
    <dbReference type="NCBI Taxonomy" id="1538146"/>
    <lineage>
        <taxon>Bacteria</taxon>
        <taxon>Pseudomonadati</taxon>
        <taxon>Pseudomonadota</taxon>
        <taxon>Alphaproteobacteria</taxon>
        <taxon>Sphingomonadales</taxon>
        <taxon>Erythrobacteraceae</taxon>
        <taxon>Alteriqipengyuania</taxon>
    </lineage>
</organism>
<accession>A0A395LIC3</accession>
<proteinExistence type="predicted"/>
<reference evidence="1 2" key="1">
    <citation type="submission" date="2018-07" db="EMBL/GenBank/DDBJ databases">
        <title>Erythrobacter nanhaiensis sp. nov., a novel member of the genus Erythrobacter isolated from the South China Sea.</title>
        <authorList>
            <person name="Chen X."/>
            <person name="Liu J."/>
        </authorList>
    </citation>
    <scope>NUCLEOTIDE SEQUENCE [LARGE SCALE GENOMIC DNA]</scope>
    <source>
        <strain evidence="1 2">S-5</strain>
    </source>
</reference>
<name>A0A395LIC3_9SPHN</name>
<comment type="caution">
    <text evidence="1">The sequence shown here is derived from an EMBL/GenBank/DDBJ whole genome shotgun (WGS) entry which is preliminary data.</text>
</comment>
<dbReference type="RefSeq" id="WP_115490952.1">
    <property type="nucleotide sequence ID" value="NZ_JACHWW010000001.1"/>
</dbReference>
<sequence>MLGFGTHRAARRTFRALLGGHGAAPTPLARLLAEPAAIAVWDVTDRATLRQDAGGAVPVAADGQPVGRVADLKGVLHFVAPSNSQRPLSPARFDGSGDEWRLAFSDDTRLARGDFIIAYRGTDQKGILLPSLPNVPFEGVWDAGDPGPAVSAGSSMEDLIVDDISFRAATRGQLASAVADGAVHVVELIGVVFSDYTGLRLGNRTNFEISGQLAPVAYLDGSSLEIASARQAARSFAQEVAARLPG</sequence>
<protein>
    <submittedName>
        <fullName evidence="1">Uncharacterized protein</fullName>
    </submittedName>
</protein>
<dbReference type="AlphaFoldDB" id="A0A395LIC3"/>
<evidence type="ECO:0000313" key="1">
    <source>
        <dbReference type="EMBL" id="RDS76728.1"/>
    </source>
</evidence>
<evidence type="ECO:0000313" key="2">
    <source>
        <dbReference type="Proteomes" id="UP000254101"/>
    </source>
</evidence>
<gene>
    <name evidence="1" type="ORF">DL238_03310</name>
</gene>
<dbReference type="Proteomes" id="UP000254101">
    <property type="component" value="Unassembled WGS sequence"/>
</dbReference>
<keyword evidence="2" id="KW-1185">Reference proteome</keyword>